<dbReference type="STRING" id="215250.A0A316YP75"/>
<accession>A0A316YP75</accession>
<organism evidence="10 11">
    <name type="scientific">Acaromyces ingoldii</name>
    <dbReference type="NCBI Taxonomy" id="215250"/>
    <lineage>
        <taxon>Eukaryota</taxon>
        <taxon>Fungi</taxon>
        <taxon>Dikarya</taxon>
        <taxon>Basidiomycota</taxon>
        <taxon>Ustilaginomycotina</taxon>
        <taxon>Exobasidiomycetes</taxon>
        <taxon>Exobasidiales</taxon>
        <taxon>Cryptobasidiaceae</taxon>
        <taxon>Acaromyces</taxon>
    </lineage>
</organism>
<name>A0A316YP75_9BASI</name>
<keyword evidence="7" id="KW-0539">Nucleus</keyword>
<dbReference type="Proteomes" id="UP000245768">
    <property type="component" value="Unassembled WGS sequence"/>
</dbReference>
<dbReference type="GO" id="GO:0000981">
    <property type="term" value="F:DNA-binding transcription factor activity, RNA polymerase II-specific"/>
    <property type="evidence" value="ECO:0007669"/>
    <property type="project" value="InterPro"/>
</dbReference>
<reference evidence="10 11" key="1">
    <citation type="journal article" date="2018" name="Mol. Biol. Evol.">
        <title>Broad Genomic Sampling Reveals a Smut Pathogenic Ancestry of the Fungal Clade Ustilaginomycotina.</title>
        <authorList>
            <person name="Kijpornyongpan T."/>
            <person name="Mondo S.J."/>
            <person name="Barry K."/>
            <person name="Sandor L."/>
            <person name="Lee J."/>
            <person name="Lipzen A."/>
            <person name="Pangilinan J."/>
            <person name="LaButti K."/>
            <person name="Hainaut M."/>
            <person name="Henrissat B."/>
            <person name="Grigoriev I.V."/>
            <person name="Spatafora J.W."/>
            <person name="Aime M.C."/>
        </authorList>
    </citation>
    <scope>NUCLEOTIDE SEQUENCE [LARGE SCALE GENOMIC DNA]</scope>
    <source>
        <strain evidence="10 11">MCA 4198</strain>
    </source>
</reference>
<evidence type="ECO:0000256" key="6">
    <source>
        <dbReference type="ARBA" id="ARBA00023163"/>
    </source>
</evidence>
<feature type="compositionally biased region" description="Basic and acidic residues" evidence="8">
    <location>
        <begin position="72"/>
        <end position="83"/>
    </location>
</feature>
<dbReference type="PROSITE" id="PS50048">
    <property type="entry name" value="ZN2_CY6_FUNGAL_2"/>
    <property type="match status" value="1"/>
</dbReference>
<dbReference type="OrthoDB" id="39175at2759"/>
<keyword evidence="2" id="KW-0479">Metal-binding</keyword>
<keyword evidence="5" id="KW-0238">DNA-binding</keyword>
<sequence length="589" mass="65603">MKRSNISRACESCRKHKKRCDGAIPVCSHCARYGYRCVVASNRDKRKPVTKSHHEALQTRIEMLERELEAVGHRRRERSEKRSIQGSGTPSVVDEMAQNLCAQTIQRRGYHARNSSNPDLSEDVYARILALPRPLFEHLLGLSFDYGCSYGRIVPRKHFFESLVSNPGMVRNDRSSVFSLSAVLAMGCCYLDEATLLSFNFHIDGLEESLTRNPKAMSRFFADLAKSLLAYEVSHPLYSTLSGLNCLAIREIGMGDEATGLALFAVARQLADDLALISLVRKRDRDDEESFENVHSSLTRIPRPEQPGFLCYWSLTTIDIAFAIARGTQPLGAANYARDLSEGMDVPITVPSIDLSFPRNATLAFRELSKLTMVAIPALADLCNEQISDEEKSVQITASILRLEEWHNQLESPLRTFSHSPSQAKDPHILTLSATYWALVILLHQKQPSSLRRRSEACIAMANLVAMLRTTLGLEKAPSLLAPLLAVACLDAIQLLTITTAFASPTPGTSKAQANRPHSDLMDEVSSALVSLIAALQGISRTWLLAADLKSRIDVYIKCLDLDRSIAFKPKRQSHQSHLYSRDPSQRDE</sequence>
<dbReference type="InterPro" id="IPR036864">
    <property type="entry name" value="Zn2-C6_fun-type_DNA-bd_sf"/>
</dbReference>
<evidence type="ECO:0000313" key="11">
    <source>
        <dbReference type="Proteomes" id="UP000245768"/>
    </source>
</evidence>
<dbReference type="Pfam" id="PF00172">
    <property type="entry name" value="Zn_clus"/>
    <property type="match status" value="1"/>
</dbReference>
<keyword evidence="11" id="KW-1185">Reference proteome</keyword>
<dbReference type="InParanoid" id="A0A316YP75"/>
<feature type="domain" description="Zn(2)-C6 fungal-type" evidence="9">
    <location>
        <begin position="9"/>
        <end position="39"/>
    </location>
</feature>
<keyword evidence="3" id="KW-0862">Zinc</keyword>
<dbReference type="GO" id="GO:0003677">
    <property type="term" value="F:DNA binding"/>
    <property type="evidence" value="ECO:0007669"/>
    <property type="project" value="UniProtKB-KW"/>
</dbReference>
<protein>
    <recommendedName>
        <fullName evidence="9">Zn(2)-C6 fungal-type domain-containing protein</fullName>
    </recommendedName>
</protein>
<comment type="subcellular location">
    <subcellularLocation>
        <location evidence="1">Nucleus</location>
    </subcellularLocation>
</comment>
<dbReference type="PROSITE" id="PS00463">
    <property type="entry name" value="ZN2_CY6_FUNGAL_1"/>
    <property type="match status" value="1"/>
</dbReference>
<dbReference type="AlphaFoldDB" id="A0A316YP75"/>
<dbReference type="InterPro" id="IPR001138">
    <property type="entry name" value="Zn2Cys6_DnaBD"/>
</dbReference>
<keyword evidence="6" id="KW-0804">Transcription</keyword>
<dbReference type="GO" id="GO:0005634">
    <property type="term" value="C:nucleus"/>
    <property type="evidence" value="ECO:0007669"/>
    <property type="project" value="UniProtKB-SubCell"/>
</dbReference>
<proteinExistence type="predicted"/>
<dbReference type="CDD" id="cd00067">
    <property type="entry name" value="GAL4"/>
    <property type="match status" value="1"/>
</dbReference>
<dbReference type="GeneID" id="37039826"/>
<evidence type="ECO:0000259" key="9">
    <source>
        <dbReference type="PROSITE" id="PS50048"/>
    </source>
</evidence>
<evidence type="ECO:0000256" key="7">
    <source>
        <dbReference type="ARBA" id="ARBA00023242"/>
    </source>
</evidence>
<dbReference type="Gene3D" id="4.10.240.10">
    <property type="entry name" value="Zn(2)-C6 fungal-type DNA-binding domain"/>
    <property type="match status" value="1"/>
</dbReference>
<evidence type="ECO:0000256" key="3">
    <source>
        <dbReference type="ARBA" id="ARBA00022833"/>
    </source>
</evidence>
<dbReference type="EMBL" id="KZ819636">
    <property type="protein sequence ID" value="PWN90604.1"/>
    <property type="molecule type" value="Genomic_DNA"/>
</dbReference>
<evidence type="ECO:0000256" key="1">
    <source>
        <dbReference type="ARBA" id="ARBA00004123"/>
    </source>
</evidence>
<dbReference type="PANTHER" id="PTHR31313:SF81">
    <property type="entry name" value="TY1 ENHANCER ACTIVATOR"/>
    <property type="match status" value="1"/>
</dbReference>
<dbReference type="SMART" id="SM00066">
    <property type="entry name" value="GAL4"/>
    <property type="match status" value="1"/>
</dbReference>
<dbReference type="RefSeq" id="XP_025377802.1">
    <property type="nucleotide sequence ID" value="XM_025517910.1"/>
</dbReference>
<gene>
    <name evidence="10" type="ORF">FA10DRAFT_118166</name>
</gene>
<dbReference type="SUPFAM" id="SSF57701">
    <property type="entry name" value="Zn2/Cys6 DNA-binding domain"/>
    <property type="match status" value="1"/>
</dbReference>
<dbReference type="PANTHER" id="PTHR31313">
    <property type="entry name" value="TY1 ENHANCER ACTIVATOR"/>
    <property type="match status" value="1"/>
</dbReference>
<dbReference type="GO" id="GO:0008270">
    <property type="term" value="F:zinc ion binding"/>
    <property type="evidence" value="ECO:0007669"/>
    <property type="project" value="InterPro"/>
</dbReference>
<dbReference type="InterPro" id="IPR051615">
    <property type="entry name" value="Transcr_Regulatory_Elem"/>
</dbReference>
<dbReference type="CDD" id="cd12148">
    <property type="entry name" value="fungal_TF_MHR"/>
    <property type="match status" value="1"/>
</dbReference>
<keyword evidence="4" id="KW-0805">Transcription regulation</keyword>
<evidence type="ECO:0000256" key="8">
    <source>
        <dbReference type="SAM" id="MobiDB-lite"/>
    </source>
</evidence>
<evidence type="ECO:0000256" key="2">
    <source>
        <dbReference type="ARBA" id="ARBA00022723"/>
    </source>
</evidence>
<feature type="region of interest" description="Disordered" evidence="8">
    <location>
        <begin position="72"/>
        <end position="91"/>
    </location>
</feature>
<evidence type="ECO:0000313" key="10">
    <source>
        <dbReference type="EMBL" id="PWN90604.1"/>
    </source>
</evidence>
<evidence type="ECO:0000256" key="4">
    <source>
        <dbReference type="ARBA" id="ARBA00023015"/>
    </source>
</evidence>
<evidence type="ECO:0000256" key="5">
    <source>
        <dbReference type="ARBA" id="ARBA00023125"/>
    </source>
</evidence>